<organism evidence="2 3">
    <name type="scientific">Fervidicola ferrireducens</name>
    <dbReference type="NCBI Taxonomy" id="520764"/>
    <lineage>
        <taxon>Bacteria</taxon>
        <taxon>Bacillati</taxon>
        <taxon>Bacillota</taxon>
        <taxon>Clostridia</taxon>
        <taxon>Thermosediminibacterales</taxon>
        <taxon>Thermosediminibacteraceae</taxon>
        <taxon>Fervidicola</taxon>
    </lineage>
</organism>
<dbReference type="SMART" id="SM00507">
    <property type="entry name" value="HNHc"/>
    <property type="match status" value="1"/>
</dbReference>
<dbReference type="OrthoDB" id="9779761at2"/>
<accession>A0A140L760</accession>
<dbReference type="Gene3D" id="1.10.30.50">
    <property type="match status" value="1"/>
</dbReference>
<dbReference type="PATRIC" id="fig|520764.3.peg.1745"/>
<protein>
    <submittedName>
        <fullName evidence="2">CRISPR-associated endonuclease Cas9</fullName>
        <ecNumber evidence="2">3.1.-.-</ecNumber>
    </submittedName>
</protein>
<dbReference type="STRING" id="520764.AN618_16250"/>
<dbReference type="RefSeq" id="WP_066353765.1">
    <property type="nucleotide sequence ID" value="NZ_LOED01000020.1"/>
</dbReference>
<keyword evidence="3" id="KW-1185">Reference proteome</keyword>
<dbReference type="GO" id="GO:0016787">
    <property type="term" value="F:hydrolase activity"/>
    <property type="evidence" value="ECO:0007669"/>
    <property type="project" value="UniProtKB-KW"/>
</dbReference>
<dbReference type="PANTHER" id="PTHR33877">
    <property type="entry name" value="SLL1193 PROTEIN"/>
    <property type="match status" value="1"/>
</dbReference>
<name>A0A140L760_9FIRM</name>
<dbReference type="Proteomes" id="UP000070427">
    <property type="component" value="Unassembled WGS sequence"/>
</dbReference>
<gene>
    <name evidence="2" type="primary">cas9_1</name>
    <name evidence="2" type="ORF">AN618_16250</name>
</gene>
<sequence length="443" mass="51453">MVFVLNKDKTLLAPCHEAVARRLLKQGKAVVSKIYPFTIRLKEQKDTSTFRPNYRLKIDYGSRHTGIVILKNDCEVVFMMQIHHRTDVKENMDRRRAFRRSRRNRKTRYRKPRFLNRKKNESWLPPILQSRVENIKTWVRRLCELCPITAISYENTKFDTQKLRNPEISGIEYQQGTLQGYEVREYLLEKFGRKCVYCGATNVPLEIEHVIPKSRGGTDRIDNLVIACHECNQKKGNKTAEEFGYPEIQKLVKESLKDCAIVNATRWRIYEVLIETGLPVECGSGALTKMNRMKLGLPKDHHFDAVCVGHSTPDRIWFRTRTILHVIAKGRGTRQIANVDKNGFSRGYRARQKLFYGFQTGDMVKAVVPKGKYKGTWIGTIACRKNGYFDIKDKTGERIAQGISHKYCKIIRRFDGYCYELEQTKINGTFPLQPAEVGEEMCQ</sequence>
<dbReference type="InterPro" id="IPR029471">
    <property type="entry name" value="HNH_5"/>
</dbReference>
<dbReference type="PANTHER" id="PTHR33877:SF2">
    <property type="entry name" value="OS07G0170200 PROTEIN"/>
    <property type="match status" value="1"/>
</dbReference>
<dbReference type="Pfam" id="PF14239">
    <property type="entry name" value="RRXRR"/>
    <property type="match status" value="1"/>
</dbReference>
<keyword evidence="2" id="KW-0255">Endonuclease</keyword>
<dbReference type="InterPro" id="IPR025938">
    <property type="entry name" value="RRXRR_dom"/>
</dbReference>
<dbReference type="InterPro" id="IPR047693">
    <property type="entry name" value="RNA-guided_IscB-like"/>
</dbReference>
<keyword evidence="2" id="KW-0540">Nuclease</keyword>
<dbReference type="InterPro" id="IPR052892">
    <property type="entry name" value="NA-targeting_endonuclease"/>
</dbReference>
<dbReference type="AlphaFoldDB" id="A0A140L760"/>
<reference evidence="2 3" key="1">
    <citation type="submission" date="2015-12" db="EMBL/GenBank/DDBJ databases">
        <title>Draft genome sequnece of Fervidicola ferrireducens strain Y170.</title>
        <authorList>
            <person name="Patel B.K."/>
        </authorList>
    </citation>
    <scope>NUCLEOTIDE SEQUENCE [LARGE SCALE GENOMIC DNA]</scope>
    <source>
        <strain evidence="2 3">Y170</strain>
    </source>
</reference>
<dbReference type="InterPro" id="IPR003615">
    <property type="entry name" value="HNH_nuc"/>
</dbReference>
<dbReference type="EMBL" id="LOED01000020">
    <property type="protein sequence ID" value="KXG76385.1"/>
    <property type="molecule type" value="Genomic_DNA"/>
</dbReference>
<dbReference type="GO" id="GO:0004519">
    <property type="term" value="F:endonuclease activity"/>
    <property type="evidence" value="ECO:0007669"/>
    <property type="project" value="UniProtKB-KW"/>
</dbReference>
<dbReference type="Pfam" id="PF14279">
    <property type="entry name" value="HNH_5"/>
    <property type="match status" value="1"/>
</dbReference>
<evidence type="ECO:0000313" key="2">
    <source>
        <dbReference type="EMBL" id="KXG76385.1"/>
    </source>
</evidence>
<dbReference type="InParanoid" id="A0A140L760"/>
<evidence type="ECO:0000313" key="3">
    <source>
        <dbReference type="Proteomes" id="UP000070427"/>
    </source>
</evidence>
<comment type="caution">
    <text evidence="2">The sequence shown here is derived from an EMBL/GenBank/DDBJ whole genome shotgun (WGS) entry which is preliminary data.</text>
</comment>
<dbReference type="NCBIfam" id="NF040563">
    <property type="entry name" value="guided_IscB"/>
    <property type="match status" value="1"/>
</dbReference>
<evidence type="ECO:0000259" key="1">
    <source>
        <dbReference type="SMART" id="SM00507"/>
    </source>
</evidence>
<feature type="domain" description="HNH nuclease" evidence="1">
    <location>
        <begin position="182"/>
        <end position="233"/>
    </location>
</feature>
<proteinExistence type="predicted"/>
<keyword evidence="2" id="KW-0378">Hydrolase</keyword>
<dbReference type="CDD" id="cd00085">
    <property type="entry name" value="HNHc"/>
    <property type="match status" value="1"/>
</dbReference>
<dbReference type="EC" id="3.1.-.-" evidence="2"/>